<reference evidence="1" key="1">
    <citation type="submission" date="2014-11" db="EMBL/GenBank/DDBJ databases">
        <authorList>
            <person name="Amaro Gonzalez C."/>
        </authorList>
    </citation>
    <scope>NUCLEOTIDE SEQUENCE</scope>
</reference>
<accession>A0A0E9QT47</accession>
<protein>
    <submittedName>
        <fullName evidence="1">Uncharacterized protein</fullName>
    </submittedName>
</protein>
<evidence type="ECO:0000313" key="1">
    <source>
        <dbReference type="EMBL" id="JAH20004.1"/>
    </source>
</evidence>
<name>A0A0E9QT47_ANGAN</name>
<organism evidence="1">
    <name type="scientific">Anguilla anguilla</name>
    <name type="common">European freshwater eel</name>
    <name type="synonym">Muraena anguilla</name>
    <dbReference type="NCBI Taxonomy" id="7936"/>
    <lineage>
        <taxon>Eukaryota</taxon>
        <taxon>Metazoa</taxon>
        <taxon>Chordata</taxon>
        <taxon>Craniata</taxon>
        <taxon>Vertebrata</taxon>
        <taxon>Euteleostomi</taxon>
        <taxon>Actinopterygii</taxon>
        <taxon>Neopterygii</taxon>
        <taxon>Teleostei</taxon>
        <taxon>Anguilliformes</taxon>
        <taxon>Anguillidae</taxon>
        <taxon>Anguilla</taxon>
    </lineage>
</organism>
<proteinExistence type="predicted"/>
<reference evidence="1" key="2">
    <citation type="journal article" date="2015" name="Fish Shellfish Immunol.">
        <title>Early steps in the European eel (Anguilla anguilla)-Vibrio vulnificus interaction in the gills: Role of the RtxA13 toxin.</title>
        <authorList>
            <person name="Callol A."/>
            <person name="Pajuelo D."/>
            <person name="Ebbesson L."/>
            <person name="Teles M."/>
            <person name="MacKenzie S."/>
            <person name="Amaro C."/>
        </authorList>
    </citation>
    <scope>NUCLEOTIDE SEQUENCE</scope>
</reference>
<sequence>MFWWIITVRHFIKTREWQNVILCQYHSSLLRLVPYGASIQCDLKCACLLCG</sequence>
<dbReference type="AlphaFoldDB" id="A0A0E9QT47"/>
<dbReference type="EMBL" id="GBXM01088573">
    <property type="protein sequence ID" value="JAH20004.1"/>
    <property type="molecule type" value="Transcribed_RNA"/>
</dbReference>